<dbReference type="InterPro" id="IPR000595">
    <property type="entry name" value="cNMP-bd_dom"/>
</dbReference>
<dbReference type="PROSITE" id="PS50042">
    <property type="entry name" value="CNMP_BINDING_3"/>
    <property type="match status" value="1"/>
</dbReference>
<dbReference type="OrthoDB" id="680421at2"/>
<reference evidence="2 3" key="1">
    <citation type="submission" date="2016-10" db="EMBL/GenBank/DDBJ databases">
        <authorList>
            <person name="de Groot N.N."/>
        </authorList>
    </citation>
    <scope>NUCLEOTIDE SEQUENCE [LARGE SCALE GENOMIC DNA]</scope>
    <source>
        <strain evidence="2 3">DSM 21668</strain>
    </source>
</reference>
<dbReference type="EMBL" id="FNGS01000003">
    <property type="protein sequence ID" value="SDL82011.1"/>
    <property type="molecule type" value="Genomic_DNA"/>
</dbReference>
<proteinExistence type="predicted"/>
<dbReference type="Proteomes" id="UP000198901">
    <property type="component" value="Unassembled WGS sequence"/>
</dbReference>
<accession>A0A1G9N6U2</accession>
<name>A0A1G9N6U2_9BACT</name>
<dbReference type="GO" id="GO:0016301">
    <property type="term" value="F:kinase activity"/>
    <property type="evidence" value="ECO:0007669"/>
    <property type="project" value="UniProtKB-KW"/>
</dbReference>
<gene>
    <name evidence="2" type="ORF">SAMN04488090_1881</name>
</gene>
<dbReference type="InterPro" id="IPR018490">
    <property type="entry name" value="cNMP-bd_dom_sf"/>
</dbReference>
<dbReference type="InterPro" id="IPR014710">
    <property type="entry name" value="RmlC-like_jellyroll"/>
</dbReference>
<keyword evidence="2" id="KW-0418">Kinase</keyword>
<dbReference type="STRING" id="563176.SAMN04488090_1881"/>
<dbReference type="CDD" id="cd00038">
    <property type="entry name" value="CAP_ED"/>
    <property type="match status" value="1"/>
</dbReference>
<organism evidence="2 3">
    <name type="scientific">Siphonobacter aquaeclarae</name>
    <dbReference type="NCBI Taxonomy" id="563176"/>
    <lineage>
        <taxon>Bacteria</taxon>
        <taxon>Pseudomonadati</taxon>
        <taxon>Bacteroidota</taxon>
        <taxon>Cytophagia</taxon>
        <taxon>Cytophagales</taxon>
        <taxon>Cytophagaceae</taxon>
        <taxon>Siphonobacter</taxon>
    </lineage>
</organism>
<keyword evidence="3" id="KW-1185">Reference proteome</keyword>
<sequence>MSASPPSPAPKNHLSEQMKPLSEATQKAVFQVLQYQFYPKGSIVLTPGKIGECLYFVEKGLMRSYYFEEEDEREPREITAWIVAEGGVAMATESFYRQIPSAEYLEVLEDSTVFTLSREDFLELQRRYADFARFVLQFTEQYLLIYDARTQLLRMRSPLNRYLAFDRQYPFLRGRLSQSILASYLNMSYYQISRIRTQIARGTR</sequence>
<evidence type="ECO:0000313" key="2">
    <source>
        <dbReference type="EMBL" id="SDL82011.1"/>
    </source>
</evidence>
<dbReference type="Pfam" id="PF00027">
    <property type="entry name" value="cNMP_binding"/>
    <property type="match status" value="1"/>
</dbReference>
<evidence type="ECO:0000259" key="1">
    <source>
        <dbReference type="PROSITE" id="PS50042"/>
    </source>
</evidence>
<dbReference type="Gene3D" id="2.60.120.10">
    <property type="entry name" value="Jelly Rolls"/>
    <property type="match status" value="1"/>
</dbReference>
<dbReference type="AlphaFoldDB" id="A0A1G9N6U2"/>
<protein>
    <submittedName>
        <fullName evidence="2">cAMP-binding domain of CRP or a regulatory subunit of cAMP-dependent protein kinases</fullName>
    </submittedName>
</protein>
<feature type="domain" description="Cyclic nucleotide-binding" evidence="1">
    <location>
        <begin position="17"/>
        <end position="124"/>
    </location>
</feature>
<dbReference type="SUPFAM" id="SSF51206">
    <property type="entry name" value="cAMP-binding domain-like"/>
    <property type="match status" value="1"/>
</dbReference>
<keyword evidence="2" id="KW-0808">Transferase</keyword>
<evidence type="ECO:0000313" key="3">
    <source>
        <dbReference type="Proteomes" id="UP000198901"/>
    </source>
</evidence>